<name>A0A8S1Q351_PARPR</name>
<gene>
    <name evidence="2" type="ORF">PPRIM_AZ9-3.1.T1410060</name>
</gene>
<evidence type="ECO:0000313" key="2">
    <source>
        <dbReference type="EMBL" id="CAD8109584.1"/>
    </source>
</evidence>
<accession>A0A8S1Q351</accession>
<feature type="coiled-coil region" evidence="1">
    <location>
        <begin position="106"/>
        <end position="138"/>
    </location>
</feature>
<evidence type="ECO:0000256" key="1">
    <source>
        <dbReference type="SAM" id="Coils"/>
    </source>
</evidence>
<comment type="caution">
    <text evidence="2">The sequence shown here is derived from an EMBL/GenBank/DDBJ whole genome shotgun (WGS) entry which is preliminary data.</text>
</comment>
<dbReference type="AlphaFoldDB" id="A0A8S1Q351"/>
<keyword evidence="3" id="KW-1185">Reference proteome</keyword>
<evidence type="ECO:0000313" key="3">
    <source>
        <dbReference type="Proteomes" id="UP000688137"/>
    </source>
</evidence>
<dbReference type="Proteomes" id="UP000688137">
    <property type="component" value="Unassembled WGS sequence"/>
</dbReference>
<reference evidence="2" key="1">
    <citation type="submission" date="2021-01" db="EMBL/GenBank/DDBJ databases">
        <authorList>
            <consortium name="Genoscope - CEA"/>
            <person name="William W."/>
        </authorList>
    </citation>
    <scope>NUCLEOTIDE SEQUENCE</scope>
</reference>
<proteinExistence type="predicted"/>
<organism evidence="2 3">
    <name type="scientific">Paramecium primaurelia</name>
    <dbReference type="NCBI Taxonomy" id="5886"/>
    <lineage>
        <taxon>Eukaryota</taxon>
        <taxon>Sar</taxon>
        <taxon>Alveolata</taxon>
        <taxon>Ciliophora</taxon>
        <taxon>Intramacronucleata</taxon>
        <taxon>Oligohymenophorea</taxon>
        <taxon>Peniculida</taxon>
        <taxon>Parameciidae</taxon>
        <taxon>Paramecium</taxon>
    </lineage>
</organism>
<sequence>MKAYRSPCQSFHTVRTSQCNFATPERLVKVQTNSGVKCSPFQKNENQFKNYQSNTVVKKKDSTNLYDYISELEQKINKLEQSQCRNVNNNYPEILQLEKRMLILLNENCELKSEALMNQKLVYENEQLKQLVQEQQMKILEFGEQYNLLFDSHQKVCEEYRILESKIQTYELTMSIRKHSSFSEYFKTSE</sequence>
<protein>
    <submittedName>
        <fullName evidence="2">Uncharacterized protein</fullName>
    </submittedName>
</protein>
<dbReference type="EMBL" id="CAJJDM010000145">
    <property type="protein sequence ID" value="CAD8109584.1"/>
    <property type="molecule type" value="Genomic_DNA"/>
</dbReference>
<dbReference type="OMA" id="MNQKLVY"/>
<keyword evidence="1" id="KW-0175">Coiled coil</keyword>